<dbReference type="OrthoDB" id="4269325at2759"/>
<accession>A0A9W9NY10</accession>
<keyword evidence="2" id="KW-1185">Reference proteome</keyword>
<protein>
    <submittedName>
        <fullName evidence="1">Uncharacterized protein</fullName>
    </submittedName>
</protein>
<evidence type="ECO:0000313" key="2">
    <source>
        <dbReference type="Proteomes" id="UP001147733"/>
    </source>
</evidence>
<reference evidence="1" key="1">
    <citation type="submission" date="2022-11" db="EMBL/GenBank/DDBJ databases">
        <authorList>
            <person name="Petersen C."/>
        </authorList>
    </citation>
    <scope>NUCLEOTIDE SEQUENCE</scope>
    <source>
        <strain evidence="1">IBT 23319</strain>
    </source>
</reference>
<reference evidence="1" key="2">
    <citation type="journal article" date="2023" name="IMA Fungus">
        <title>Comparative genomic study of the Penicillium genus elucidates a diverse pangenome and 15 lateral gene transfer events.</title>
        <authorList>
            <person name="Petersen C."/>
            <person name="Sorensen T."/>
            <person name="Nielsen M.R."/>
            <person name="Sondergaard T.E."/>
            <person name="Sorensen J.L."/>
            <person name="Fitzpatrick D.A."/>
            <person name="Frisvad J.C."/>
            <person name="Nielsen K.L."/>
        </authorList>
    </citation>
    <scope>NUCLEOTIDE SEQUENCE</scope>
    <source>
        <strain evidence="1">IBT 23319</strain>
    </source>
</reference>
<comment type="caution">
    <text evidence="1">The sequence shown here is derived from an EMBL/GenBank/DDBJ whole genome shotgun (WGS) entry which is preliminary data.</text>
</comment>
<dbReference type="EMBL" id="JAPQKT010000005">
    <property type="protein sequence ID" value="KAJ5231871.1"/>
    <property type="molecule type" value="Genomic_DNA"/>
</dbReference>
<name>A0A9W9NY10_PENCI</name>
<evidence type="ECO:0000313" key="1">
    <source>
        <dbReference type="EMBL" id="KAJ5231871.1"/>
    </source>
</evidence>
<sequence length="93" mass="9787">MPLNFTVKTSELSYTLPGVSHDVAANLSATNNGYWLDPSMCRSISVDSNMLYRDGFQINIVSVGSPAGATPVAQSGTFTLVEPGQLDSCESGV</sequence>
<dbReference type="RefSeq" id="XP_056500615.1">
    <property type="nucleotide sequence ID" value="XM_056645377.1"/>
</dbReference>
<proteinExistence type="predicted"/>
<dbReference type="AlphaFoldDB" id="A0A9W9NY10"/>
<gene>
    <name evidence="1" type="ORF">N7469_006459</name>
</gene>
<dbReference type="GeneID" id="81384544"/>
<dbReference type="Proteomes" id="UP001147733">
    <property type="component" value="Unassembled WGS sequence"/>
</dbReference>
<organism evidence="1 2">
    <name type="scientific">Penicillium citrinum</name>
    <dbReference type="NCBI Taxonomy" id="5077"/>
    <lineage>
        <taxon>Eukaryota</taxon>
        <taxon>Fungi</taxon>
        <taxon>Dikarya</taxon>
        <taxon>Ascomycota</taxon>
        <taxon>Pezizomycotina</taxon>
        <taxon>Eurotiomycetes</taxon>
        <taxon>Eurotiomycetidae</taxon>
        <taxon>Eurotiales</taxon>
        <taxon>Aspergillaceae</taxon>
        <taxon>Penicillium</taxon>
    </lineage>
</organism>